<dbReference type="InterPro" id="IPR011701">
    <property type="entry name" value="MFS"/>
</dbReference>
<accession>A0A6J6MPH5</accession>
<feature type="transmembrane region" description="Helical" evidence="5">
    <location>
        <begin position="293"/>
        <end position="314"/>
    </location>
</feature>
<feature type="transmembrane region" description="Helical" evidence="5">
    <location>
        <begin position="227"/>
        <end position="250"/>
    </location>
</feature>
<feature type="domain" description="Major facilitator superfamily (MFS) profile" evidence="6">
    <location>
        <begin position="16"/>
        <end position="452"/>
    </location>
</feature>
<comment type="subcellular location">
    <subcellularLocation>
        <location evidence="1">Membrane</location>
        <topology evidence="1">Multi-pass membrane protein</topology>
    </subcellularLocation>
</comment>
<name>A0A6J6MPH5_9ZZZZ</name>
<feature type="transmembrane region" description="Helical" evidence="5">
    <location>
        <begin position="270"/>
        <end position="287"/>
    </location>
</feature>
<feature type="transmembrane region" description="Helical" evidence="5">
    <location>
        <begin position="85"/>
        <end position="106"/>
    </location>
</feature>
<keyword evidence="3 5" id="KW-1133">Transmembrane helix</keyword>
<feature type="transmembrane region" description="Helical" evidence="5">
    <location>
        <begin position="55"/>
        <end position="73"/>
    </location>
</feature>
<dbReference type="InterPro" id="IPR020846">
    <property type="entry name" value="MFS_dom"/>
</dbReference>
<keyword evidence="2 5" id="KW-0812">Transmembrane</keyword>
<feature type="transmembrane region" description="Helical" evidence="5">
    <location>
        <begin position="112"/>
        <end position="129"/>
    </location>
</feature>
<feature type="transmembrane region" description="Helical" evidence="5">
    <location>
        <begin position="352"/>
        <end position="370"/>
    </location>
</feature>
<feature type="transmembrane region" description="Helical" evidence="5">
    <location>
        <begin position="203"/>
        <end position="221"/>
    </location>
</feature>
<dbReference type="GO" id="GO:0022857">
    <property type="term" value="F:transmembrane transporter activity"/>
    <property type="evidence" value="ECO:0007669"/>
    <property type="project" value="InterPro"/>
</dbReference>
<dbReference type="Pfam" id="PF07690">
    <property type="entry name" value="MFS_1"/>
    <property type="match status" value="1"/>
</dbReference>
<evidence type="ECO:0000256" key="5">
    <source>
        <dbReference type="SAM" id="Phobius"/>
    </source>
</evidence>
<dbReference type="Gene3D" id="1.20.1720.10">
    <property type="entry name" value="Multidrug resistance protein D"/>
    <property type="match status" value="1"/>
</dbReference>
<dbReference type="AlphaFoldDB" id="A0A6J6MPH5"/>
<proteinExistence type="predicted"/>
<gene>
    <name evidence="7" type="ORF">UFOPK2310_00829</name>
</gene>
<evidence type="ECO:0000256" key="1">
    <source>
        <dbReference type="ARBA" id="ARBA00004141"/>
    </source>
</evidence>
<evidence type="ECO:0000256" key="2">
    <source>
        <dbReference type="ARBA" id="ARBA00022692"/>
    </source>
</evidence>
<sequence length="452" mass="46568">MTETALPDGLLSRARITFTLGIVSVMTLVAFEAFATATAMPAMALELNALGGYTWAFNAYIVASILAMVIAGLRCDERGPRGSLIIGVGAIAIGSLVAGFAANFLILVCGRALQGVGGGAIIVAVYVLIARAYPASLRPKAFSLLAAAWVVPSLVGPLVAGWLTDTVTWRAVFWVVPFFVIPPLLVMVPKMGALQGGEPSTQFTRRVGAGVVVTAGLIAIQDGLSRVHAVGLIEALVGVIVLVMAAKYLVPAGALRLARGLPTTIMMRGIIAAAFFSAEVFLPLALVETRGVSYTIAGLTIAVSAVFWSAGSFTQSRLSGDSDRAPIVRLGALIVAGCLFSLPLVVLTDLPVWIASISWAVGAFGMGLAIPSVSVQTMRLSPATDQGANSAALQIVDSVLVVAVTALLGLFYAAAVAGQGATPATYALLWVISAVMAVVGVIVAPRMRPRPT</sequence>
<dbReference type="PROSITE" id="PS50850">
    <property type="entry name" value="MFS"/>
    <property type="match status" value="1"/>
</dbReference>
<feature type="transmembrane region" description="Helical" evidence="5">
    <location>
        <begin position="16"/>
        <end position="35"/>
    </location>
</feature>
<reference evidence="7" key="1">
    <citation type="submission" date="2020-05" db="EMBL/GenBank/DDBJ databases">
        <authorList>
            <person name="Chiriac C."/>
            <person name="Salcher M."/>
            <person name="Ghai R."/>
            <person name="Kavagutti S V."/>
        </authorList>
    </citation>
    <scope>NUCLEOTIDE SEQUENCE</scope>
</reference>
<feature type="transmembrane region" description="Helical" evidence="5">
    <location>
        <begin position="169"/>
        <end position="191"/>
    </location>
</feature>
<dbReference type="EMBL" id="CAEZWW010000089">
    <property type="protein sequence ID" value="CAB4674814.1"/>
    <property type="molecule type" value="Genomic_DNA"/>
</dbReference>
<dbReference type="InterPro" id="IPR036259">
    <property type="entry name" value="MFS_trans_sf"/>
</dbReference>
<evidence type="ECO:0000256" key="3">
    <source>
        <dbReference type="ARBA" id="ARBA00022989"/>
    </source>
</evidence>
<evidence type="ECO:0000256" key="4">
    <source>
        <dbReference type="ARBA" id="ARBA00023136"/>
    </source>
</evidence>
<dbReference type="PANTHER" id="PTHR23501:SF154">
    <property type="entry name" value="MULTIDRUG-EFFLUX TRANSPORTER RV1634-RELATED"/>
    <property type="match status" value="1"/>
</dbReference>
<feature type="transmembrane region" description="Helical" evidence="5">
    <location>
        <begin position="391"/>
        <end position="414"/>
    </location>
</feature>
<feature type="transmembrane region" description="Helical" evidence="5">
    <location>
        <begin position="426"/>
        <end position="444"/>
    </location>
</feature>
<organism evidence="7">
    <name type="scientific">freshwater metagenome</name>
    <dbReference type="NCBI Taxonomy" id="449393"/>
    <lineage>
        <taxon>unclassified sequences</taxon>
        <taxon>metagenomes</taxon>
        <taxon>ecological metagenomes</taxon>
    </lineage>
</organism>
<dbReference type="GO" id="GO:0005886">
    <property type="term" value="C:plasma membrane"/>
    <property type="evidence" value="ECO:0007669"/>
    <property type="project" value="TreeGrafter"/>
</dbReference>
<feature type="transmembrane region" description="Helical" evidence="5">
    <location>
        <begin position="326"/>
        <end position="346"/>
    </location>
</feature>
<evidence type="ECO:0000313" key="7">
    <source>
        <dbReference type="EMBL" id="CAB4674814.1"/>
    </source>
</evidence>
<evidence type="ECO:0000259" key="6">
    <source>
        <dbReference type="PROSITE" id="PS50850"/>
    </source>
</evidence>
<dbReference type="PANTHER" id="PTHR23501">
    <property type="entry name" value="MAJOR FACILITATOR SUPERFAMILY"/>
    <property type="match status" value="1"/>
</dbReference>
<dbReference type="Gene3D" id="1.20.1250.20">
    <property type="entry name" value="MFS general substrate transporter like domains"/>
    <property type="match status" value="1"/>
</dbReference>
<protein>
    <submittedName>
        <fullName evidence="7">Unannotated protein</fullName>
    </submittedName>
</protein>
<feature type="transmembrane region" description="Helical" evidence="5">
    <location>
        <begin position="141"/>
        <end position="163"/>
    </location>
</feature>
<dbReference type="SUPFAM" id="SSF103473">
    <property type="entry name" value="MFS general substrate transporter"/>
    <property type="match status" value="1"/>
</dbReference>
<keyword evidence="4 5" id="KW-0472">Membrane</keyword>